<dbReference type="GO" id="GO:0007064">
    <property type="term" value="P:mitotic sister chromatid cohesion"/>
    <property type="evidence" value="ECO:0007669"/>
    <property type="project" value="TreeGrafter"/>
</dbReference>
<dbReference type="PANTHER" id="PTHR42919:SF20">
    <property type="entry name" value="GCN5-RELATED N-ACETYLTRANSFERASE 10, CHLOROPLASTIC"/>
    <property type="match status" value="1"/>
</dbReference>
<dbReference type="GO" id="GO:0008080">
    <property type="term" value="F:N-acetyltransferase activity"/>
    <property type="evidence" value="ECO:0007669"/>
    <property type="project" value="TreeGrafter"/>
</dbReference>
<dbReference type="InterPro" id="IPR051556">
    <property type="entry name" value="N-term/lysine_N-AcTrnsfr"/>
</dbReference>
<evidence type="ECO:0000313" key="3">
    <source>
        <dbReference type="Proteomes" id="UP000035709"/>
    </source>
</evidence>
<sequence>MIRKAKKSDFEFIYPILKQIFDEMDMASIKKLPESQFYDLMRLGFISEYYRYSYRRTWVYADTKDRPIGMVAMYSYEDQKVIDFVLKKECAKVDLATDMVIFDDKEAWPNEWYVDSLAVTPKYWGEHVASSLLDYAFKIAEQKRFNKVSLNVDKENPRAQKLYVHKGFKTVDKMTIGDRNYDHMIKKV</sequence>
<dbReference type="PATRIC" id="fig|1600.4.peg.1158"/>
<protein>
    <submittedName>
        <fullName evidence="2">Acetyltransferase</fullName>
    </submittedName>
</protein>
<dbReference type="KEGG" id="lae:LBAT_1134"/>
<dbReference type="EMBL" id="AP014808">
    <property type="protein sequence ID" value="BAQ57523.1"/>
    <property type="molecule type" value="Genomic_DNA"/>
</dbReference>
<dbReference type="InterPro" id="IPR016181">
    <property type="entry name" value="Acyl_CoA_acyltransferase"/>
</dbReference>
<dbReference type="PANTHER" id="PTHR42919">
    <property type="entry name" value="N-ALPHA-ACETYLTRANSFERASE"/>
    <property type="match status" value="1"/>
</dbReference>
<accession>A0A0D6A3X8</accession>
<proteinExistence type="predicted"/>
<keyword evidence="3" id="KW-1185">Reference proteome</keyword>
<dbReference type="Pfam" id="PF00583">
    <property type="entry name" value="Acetyltransf_1"/>
    <property type="match status" value="1"/>
</dbReference>
<name>A0A0D6A3X8_9LACO</name>
<dbReference type="RefSeq" id="WP_060459610.1">
    <property type="nucleotide sequence ID" value="NZ_AP014808.1"/>
</dbReference>
<keyword evidence="2" id="KW-0808">Transferase</keyword>
<evidence type="ECO:0000259" key="1">
    <source>
        <dbReference type="PROSITE" id="PS51186"/>
    </source>
</evidence>
<dbReference type="AlphaFoldDB" id="A0A0D6A3X8"/>
<feature type="domain" description="N-acetyltransferase" evidence="1">
    <location>
        <begin position="1"/>
        <end position="188"/>
    </location>
</feature>
<reference evidence="2 3" key="1">
    <citation type="submission" date="2015-03" db="EMBL/GenBank/DDBJ databases">
        <title>Complete genome sequence of Lactobacillus acetotolerans NBRC 13120.</title>
        <authorList>
            <person name="Toh H."/>
            <person name="Morita H."/>
            <person name="Fujita N."/>
        </authorList>
    </citation>
    <scope>NUCLEOTIDE SEQUENCE [LARGE SCALE GENOMIC DNA]</scope>
    <source>
        <strain evidence="2 3">NBRC 13120</strain>
    </source>
</reference>
<dbReference type="Proteomes" id="UP000035709">
    <property type="component" value="Chromosome"/>
</dbReference>
<evidence type="ECO:0000313" key="2">
    <source>
        <dbReference type="EMBL" id="BAQ57523.1"/>
    </source>
</evidence>
<dbReference type="OrthoDB" id="5319888at2"/>
<dbReference type="SUPFAM" id="SSF55729">
    <property type="entry name" value="Acyl-CoA N-acyltransferases (Nat)"/>
    <property type="match status" value="1"/>
</dbReference>
<dbReference type="CDD" id="cd04301">
    <property type="entry name" value="NAT_SF"/>
    <property type="match status" value="1"/>
</dbReference>
<gene>
    <name evidence="2" type="ORF">LBAT_1134</name>
</gene>
<dbReference type="PROSITE" id="PS51186">
    <property type="entry name" value="GNAT"/>
    <property type="match status" value="1"/>
</dbReference>
<dbReference type="Gene3D" id="3.40.630.30">
    <property type="match status" value="1"/>
</dbReference>
<dbReference type="STRING" id="1600.LBAT_1134"/>
<organism evidence="2 3">
    <name type="scientific">Lactobacillus acetotolerans</name>
    <dbReference type="NCBI Taxonomy" id="1600"/>
    <lineage>
        <taxon>Bacteria</taxon>
        <taxon>Bacillati</taxon>
        <taxon>Bacillota</taxon>
        <taxon>Bacilli</taxon>
        <taxon>Lactobacillales</taxon>
        <taxon>Lactobacillaceae</taxon>
        <taxon>Lactobacillus</taxon>
    </lineage>
</organism>
<dbReference type="InterPro" id="IPR000182">
    <property type="entry name" value="GNAT_dom"/>
</dbReference>
<dbReference type="GO" id="GO:0031415">
    <property type="term" value="C:NatA complex"/>
    <property type="evidence" value="ECO:0007669"/>
    <property type="project" value="TreeGrafter"/>
</dbReference>